<reference evidence="7 8" key="1">
    <citation type="submission" date="2024-07" db="EMBL/GenBank/DDBJ databases">
        <title>Section-level genome sequencing and comparative genomics of Aspergillus sections Usti and Cavernicolus.</title>
        <authorList>
            <consortium name="Lawrence Berkeley National Laboratory"/>
            <person name="Nybo J.L."/>
            <person name="Vesth T.C."/>
            <person name="Theobald S."/>
            <person name="Frisvad J.C."/>
            <person name="Larsen T.O."/>
            <person name="Kjaerboelling I."/>
            <person name="Rothschild-Mancinelli K."/>
            <person name="Lyhne E.K."/>
            <person name="Kogle M.E."/>
            <person name="Barry K."/>
            <person name="Clum A."/>
            <person name="Na H."/>
            <person name="Ledsgaard L."/>
            <person name="Lin J."/>
            <person name="Lipzen A."/>
            <person name="Kuo A."/>
            <person name="Riley R."/>
            <person name="Mondo S."/>
            <person name="Labutti K."/>
            <person name="Haridas S."/>
            <person name="Pangalinan J."/>
            <person name="Salamov A.A."/>
            <person name="Simmons B.A."/>
            <person name="Magnuson J.K."/>
            <person name="Chen J."/>
            <person name="Drula E."/>
            <person name="Henrissat B."/>
            <person name="Wiebenga A."/>
            <person name="Lubbers R.J."/>
            <person name="Gomes A.C."/>
            <person name="Makela M.R."/>
            <person name="Stajich J."/>
            <person name="Grigoriev I.V."/>
            <person name="Mortensen U.H."/>
            <person name="De Vries R.P."/>
            <person name="Baker S.E."/>
            <person name="Andersen M.R."/>
        </authorList>
    </citation>
    <scope>NUCLEOTIDE SEQUENCE [LARGE SCALE GENOMIC DNA]</scope>
    <source>
        <strain evidence="7 8">CBS 209.92</strain>
    </source>
</reference>
<keyword evidence="2" id="KW-0238">DNA-binding</keyword>
<evidence type="ECO:0000256" key="2">
    <source>
        <dbReference type="ARBA" id="ARBA00023125"/>
    </source>
</evidence>
<dbReference type="Gene3D" id="4.10.240.10">
    <property type="entry name" value="Zn(2)-C6 fungal-type DNA-binding domain"/>
    <property type="match status" value="1"/>
</dbReference>
<sequence>MASQIPKRVFRACQRCQRQKLKCDTQRPCTLCARTGVECVPASTERWKAYTPSPRPIADASLYNEHDGTRRRRLRGAAEPARRRRAATSRENELVAGANEDNEESRPPVTSSGEQLGGSSSTMSLVDGVRPPKYSSSAVLAKRA</sequence>
<dbReference type="PANTHER" id="PTHR46910">
    <property type="entry name" value="TRANSCRIPTION FACTOR PDR1"/>
    <property type="match status" value="1"/>
</dbReference>
<evidence type="ECO:0000259" key="6">
    <source>
        <dbReference type="PROSITE" id="PS50048"/>
    </source>
</evidence>
<dbReference type="InterPro" id="IPR050987">
    <property type="entry name" value="AtrR-like"/>
</dbReference>
<comment type="caution">
    <text evidence="7">The sequence shown here is derived from an EMBL/GenBank/DDBJ whole genome shotgun (WGS) entry which is preliminary data.</text>
</comment>
<evidence type="ECO:0000256" key="5">
    <source>
        <dbReference type="SAM" id="MobiDB-lite"/>
    </source>
</evidence>
<dbReference type="Proteomes" id="UP001610563">
    <property type="component" value="Unassembled WGS sequence"/>
</dbReference>
<feature type="region of interest" description="Disordered" evidence="5">
    <location>
        <begin position="49"/>
        <end position="144"/>
    </location>
</feature>
<dbReference type="SMART" id="SM00066">
    <property type="entry name" value="GAL4"/>
    <property type="match status" value="1"/>
</dbReference>
<evidence type="ECO:0000256" key="3">
    <source>
        <dbReference type="ARBA" id="ARBA00023163"/>
    </source>
</evidence>
<evidence type="ECO:0000313" key="8">
    <source>
        <dbReference type="Proteomes" id="UP001610563"/>
    </source>
</evidence>
<name>A0ABR4GKZ9_9EURO</name>
<keyword evidence="3" id="KW-0804">Transcription</keyword>
<protein>
    <recommendedName>
        <fullName evidence="6">Zn(2)-C6 fungal-type domain-containing protein</fullName>
    </recommendedName>
</protein>
<keyword evidence="1" id="KW-0805">Transcription regulation</keyword>
<dbReference type="CDD" id="cd00067">
    <property type="entry name" value="GAL4"/>
    <property type="match status" value="1"/>
</dbReference>
<gene>
    <name evidence="7" type="ORF">BJX66DRAFT_292541</name>
</gene>
<dbReference type="EMBL" id="JBFTWV010000006">
    <property type="protein sequence ID" value="KAL2799735.1"/>
    <property type="molecule type" value="Genomic_DNA"/>
</dbReference>
<dbReference type="SUPFAM" id="SSF57701">
    <property type="entry name" value="Zn2/Cys6 DNA-binding domain"/>
    <property type="match status" value="1"/>
</dbReference>
<accession>A0ABR4GKZ9</accession>
<evidence type="ECO:0000256" key="4">
    <source>
        <dbReference type="ARBA" id="ARBA00023242"/>
    </source>
</evidence>
<dbReference type="PROSITE" id="PS50048">
    <property type="entry name" value="ZN2_CY6_FUNGAL_2"/>
    <property type="match status" value="1"/>
</dbReference>
<feature type="domain" description="Zn(2)-C6 fungal-type" evidence="6">
    <location>
        <begin position="12"/>
        <end position="40"/>
    </location>
</feature>
<dbReference type="InterPro" id="IPR036864">
    <property type="entry name" value="Zn2-C6_fun-type_DNA-bd_sf"/>
</dbReference>
<proteinExistence type="predicted"/>
<organism evidence="7 8">
    <name type="scientific">Aspergillus keveii</name>
    <dbReference type="NCBI Taxonomy" id="714993"/>
    <lineage>
        <taxon>Eukaryota</taxon>
        <taxon>Fungi</taxon>
        <taxon>Dikarya</taxon>
        <taxon>Ascomycota</taxon>
        <taxon>Pezizomycotina</taxon>
        <taxon>Eurotiomycetes</taxon>
        <taxon>Eurotiomycetidae</taxon>
        <taxon>Eurotiales</taxon>
        <taxon>Aspergillaceae</taxon>
        <taxon>Aspergillus</taxon>
        <taxon>Aspergillus subgen. Nidulantes</taxon>
    </lineage>
</organism>
<keyword evidence="8" id="KW-1185">Reference proteome</keyword>
<dbReference type="InterPro" id="IPR001138">
    <property type="entry name" value="Zn2Cys6_DnaBD"/>
</dbReference>
<evidence type="ECO:0000313" key="7">
    <source>
        <dbReference type="EMBL" id="KAL2799735.1"/>
    </source>
</evidence>
<dbReference type="PANTHER" id="PTHR46910:SF17">
    <property type="entry name" value="SCFA-RELATED"/>
    <property type="match status" value="1"/>
</dbReference>
<feature type="compositionally biased region" description="Polar residues" evidence="5">
    <location>
        <begin position="108"/>
        <end position="124"/>
    </location>
</feature>
<dbReference type="Pfam" id="PF00172">
    <property type="entry name" value="Zn_clus"/>
    <property type="match status" value="1"/>
</dbReference>
<evidence type="ECO:0000256" key="1">
    <source>
        <dbReference type="ARBA" id="ARBA00023015"/>
    </source>
</evidence>
<keyword evidence="4" id="KW-0539">Nucleus</keyword>